<feature type="compositionally biased region" description="Polar residues" evidence="1">
    <location>
        <begin position="95"/>
        <end position="104"/>
    </location>
</feature>
<feature type="region of interest" description="Disordered" evidence="1">
    <location>
        <begin position="1"/>
        <end position="80"/>
    </location>
</feature>
<proteinExistence type="predicted"/>
<feature type="compositionally biased region" description="Basic and acidic residues" evidence="1">
    <location>
        <begin position="54"/>
        <end position="68"/>
    </location>
</feature>
<name>A0AAD5S311_9FUNG</name>
<protein>
    <submittedName>
        <fullName evidence="2">Uncharacterized protein</fullName>
    </submittedName>
</protein>
<dbReference type="EMBL" id="JADGJD010001986">
    <property type="protein sequence ID" value="KAJ3035986.1"/>
    <property type="molecule type" value="Genomic_DNA"/>
</dbReference>
<sequence>MDPILSFTPSFSQYRRGSADTPHEDESDRESDMSSLSDDGSDHAKDDEDMEEIGISKELLEREREFMKKNQQMQSRTSAVVKKVEAVVKEGKQALDQSRQSSRKPSLISRAAEDEGGPIRTAPPSLDRIASQKLGQQPQLVPDVLTLRGDDGGGATETANRLMQAKMTVMQEEFDKVVVERDAK</sequence>
<evidence type="ECO:0000313" key="3">
    <source>
        <dbReference type="Proteomes" id="UP001212841"/>
    </source>
</evidence>
<feature type="compositionally biased region" description="Polar residues" evidence="1">
    <location>
        <begin position="69"/>
        <end position="78"/>
    </location>
</feature>
<reference evidence="2" key="1">
    <citation type="submission" date="2020-05" db="EMBL/GenBank/DDBJ databases">
        <title>Phylogenomic resolution of chytrid fungi.</title>
        <authorList>
            <person name="Stajich J.E."/>
            <person name="Amses K."/>
            <person name="Simmons R."/>
            <person name="Seto K."/>
            <person name="Myers J."/>
            <person name="Bonds A."/>
            <person name="Quandt C.A."/>
            <person name="Barry K."/>
            <person name="Liu P."/>
            <person name="Grigoriev I."/>
            <person name="Longcore J.E."/>
            <person name="James T.Y."/>
        </authorList>
    </citation>
    <scope>NUCLEOTIDE SEQUENCE</scope>
    <source>
        <strain evidence="2">JEL0318</strain>
    </source>
</reference>
<feature type="region of interest" description="Disordered" evidence="1">
    <location>
        <begin position="92"/>
        <end position="157"/>
    </location>
</feature>
<organism evidence="2 3">
    <name type="scientific">Rhizophlyctis rosea</name>
    <dbReference type="NCBI Taxonomy" id="64517"/>
    <lineage>
        <taxon>Eukaryota</taxon>
        <taxon>Fungi</taxon>
        <taxon>Fungi incertae sedis</taxon>
        <taxon>Chytridiomycota</taxon>
        <taxon>Chytridiomycota incertae sedis</taxon>
        <taxon>Chytridiomycetes</taxon>
        <taxon>Rhizophlyctidales</taxon>
        <taxon>Rhizophlyctidaceae</taxon>
        <taxon>Rhizophlyctis</taxon>
    </lineage>
</organism>
<dbReference type="Proteomes" id="UP001212841">
    <property type="component" value="Unassembled WGS sequence"/>
</dbReference>
<keyword evidence="3" id="KW-1185">Reference proteome</keyword>
<gene>
    <name evidence="2" type="ORF">HK097_003964</name>
</gene>
<feature type="non-terminal residue" evidence="2">
    <location>
        <position position="1"/>
    </location>
</feature>
<evidence type="ECO:0000256" key="1">
    <source>
        <dbReference type="SAM" id="MobiDB-lite"/>
    </source>
</evidence>
<evidence type="ECO:0000313" key="2">
    <source>
        <dbReference type="EMBL" id="KAJ3035986.1"/>
    </source>
</evidence>
<comment type="caution">
    <text evidence="2">The sequence shown here is derived from an EMBL/GenBank/DDBJ whole genome shotgun (WGS) entry which is preliminary data.</text>
</comment>
<feature type="compositionally biased region" description="Basic and acidic residues" evidence="1">
    <location>
        <begin position="17"/>
        <end position="32"/>
    </location>
</feature>
<accession>A0AAD5S311</accession>
<dbReference type="AlphaFoldDB" id="A0AAD5S311"/>